<evidence type="ECO:0000313" key="2">
    <source>
        <dbReference type="Proteomes" id="UP000218785"/>
    </source>
</evidence>
<dbReference type="EMBL" id="AP018248">
    <property type="protein sequence ID" value="BAZ02070.1"/>
    <property type="molecule type" value="Genomic_DNA"/>
</dbReference>
<dbReference type="Proteomes" id="UP000218785">
    <property type="component" value="Chromosome"/>
</dbReference>
<dbReference type="AlphaFoldDB" id="A0A1Z4N8Q1"/>
<dbReference type="RefSeq" id="WP_190445638.1">
    <property type="nucleotide sequence ID" value="NZ_CAWNJS010000001.1"/>
</dbReference>
<dbReference type="KEGG" id="ttq:NIES37_60780"/>
<gene>
    <name evidence="1" type="ORF">NIES37_60780</name>
</gene>
<evidence type="ECO:0000313" key="1">
    <source>
        <dbReference type="EMBL" id="BAZ02070.1"/>
    </source>
</evidence>
<name>A0A1Z4N8Q1_9CYAN</name>
<accession>A0A1Z4N8Q1</accession>
<keyword evidence="2" id="KW-1185">Reference proteome</keyword>
<protein>
    <submittedName>
        <fullName evidence="1">Uncharacterized protein</fullName>
    </submittedName>
</protein>
<reference evidence="1 2" key="1">
    <citation type="submission" date="2017-06" db="EMBL/GenBank/DDBJ databases">
        <title>Genome sequencing of cyanobaciteial culture collection at National Institute for Environmental Studies (NIES).</title>
        <authorList>
            <person name="Hirose Y."/>
            <person name="Shimura Y."/>
            <person name="Fujisawa T."/>
            <person name="Nakamura Y."/>
            <person name="Kawachi M."/>
        </authorList>
    </citation>
    <scope>NUCLEOTIDE SEQUENCE [LARGE SCALE GENOMIC DNA]</scope>
    <source>
        <strain evidence="1 2">NIES-37</strain>
    </source>
</reference>
<organism evidence="1 2">
    <name type="scientific">Tolypothrix tenuis PCC 7101</name>
    <dbReference type="NCBI Taxonomy" id="231146"/>
    <lineage>
        <taxon>Bacteria</taxon>
        <taxon>Bacillati</taxon>
        <taxon>Cyanobacteriota</taxon>
        <taxon>Cyanophyceae</taxon>
        <taxon>Nostocales</taxon>
        <taxon>Tolypothrichaceae</taxon>
        <taxon>Tolypothrix</taxon>
    </lineage>
</organism>
<proteinExistence type="predicted"/>
<sequence length="48" mass="5440">MVNRNEVTYCLLLIGRYQVGANRMRQIGEIELEANALGNAKDMLTNSR</sequence>